<name>A0A5C8P429_9BURK</name>
<sequence>MPDMHDAARLVEVDLDNLLHQSALRVLLDEYARGPEGGSQALAAEVLARLPEVLQASRCYAGWLAFVDDTPAGLLNGFLGVSTFRGQPLLNIHDIVVSAPFRRRGIGRALLAAAEAGARARGCCKLTLEVLEGNRGAIAAYREAGFAPYALDPAMGRAMFFEKKF</sequence>
<gene>
    <name evidence="4" type="ORF">FHP08_00575</name>
</gene>
<protein>
    <submittedName>
        <fullName evidence="4">GNAT family N-acetyltransferase</fullName>
    </submittedName>
</protein>
<accession>A0A5C8P429</accession>
<evidence type="ECO:0000313" key="5">
    <source>
        <dbReference type="Proteomes" id="UP000321548"/>
    </source>
</evidence>
<organism evidence="4 5">
    <name type="scientific">Zeimonas arvi</name>
    <dbReference type="NCBI Taxonomy" id="2498847"/>
    <lineage>
        <taxon>Bacteria</taxon>
        <taxon>Pseudomonadati</taxon>
        <taxon>Pseudomonadota</taxon>
        <taxon>Betaproteobacteria</taxon>
        <taxon>Burkholderiales</taxon>
        <taxon>Burkholderiaceae</taxon>
        <taxon>Zeimonas</taxon>
    </lineage>
</organism>
<comment type="caution">
    <text evidence="4">The sequence shown here is derived from an EMBL/GenBank/DDBJ whole genome shotgun (WGS) entry which is preliminary data.</text>
</comment>
<evidence type="ECO:0000256" key="1">
    <source>
        <dbReference type="ARBA" id="ARBA00022679"/>
    </source>
</evidence>
<dbReference type="InterPro" id="IPR000182">
    <property type="entry name" value="GNAT_dom"/>
</dbReference>
<dbReference type="SUPFAM" id="SSF55729">
    <property type="entry name" value="Acyl-CoA N-acyltransferases (Nat)"/>
    <property type="match status" value="1"/>
</dbReference>
<dbReference type="EMBL" id="VDUY01000001">
    <property type="protein sequence ID" value="TXL68229.1"/>
    <property type="molecule type" value="Genomic_DNA"/>
</dbReference>
<dbReference type="InterPro" id="IPR016181">
    <property type="entry name" value="Acyl_CoA_acyltransferase"/>
</dbReference>
<dbReference type="Proteomes" id="UP000321548">
    <property type="component" value="Unassembled WGS sequence"/>
</dbReference>
<dbReference type="InterPro" id="IPR050680">
    <property type="entry name" value="YpeA/RimI_acetyltransf"/>
</dbReference>
<dbReference type="GO" id="GO:0016747">
    <property type="term" value="F:acyltransferase activity, transferring groups other than amino-acyl groups"/>
    <property type="evidence" value="ECO:0007669"/>
    <property type="project" value="InterPro"/>
</dbReference>
<evidence type="ECO:0000259" key="3">
    <source>
        <dbReference type="PROSITE" id="PS51186"/>
    </source>
</evidence>
<evidence type="ECO:0000256" key="2">
    <source>
        <dbReference type="ARBA" id="ARBA00023315"/>
    </source>
</evidence>
<feature type="domain" description="N-acetyltransferase" evidence="3">
    <location>
        <begin position="1"/>
        <end position="165"/>
    </location>
</feature>
<evidence type="ECO:0000313" key="4">
    <source>
        <dbReference type="EMBL" id="TXL68229.1"/>
    </source>
</evidence>
<dbReference type="Gene3D" id="3.40.630.30">
    <property type="match status" value="1"/>
</dbReference>
<proteinExistence type="predicted"/>
<keyword evidence="5" id="KW-1185">Reference proteome</keyword>
<keyword evidence="1 4" id="KW-0808">Transferase</keyword>
<dbReference type="PANTHER" id="PTHR43420">
    <property type="entry name" value="ACETYLTRANSFERASE"/>
    <property type="match status" value="1"/>
</dbReference>
<reference evidence="4 5" key="1">
    <citation type="submission" date="2019-06" db="EMBL/GenBank/DDBJ databases">
        <title>Quisquiliibacterium sp. nov., isolated from a maize field.</title>
        <authorList>
            <person name="Lin S.-Y."/>
            <person name="Tsai C.-F."/>
            <person name="Young C.-C."/>
        </authorList>
    </citation>
    <scope>NUCLEOTIDE SEQUENCE [LARGE SCALE GENOMIC DNA]</scope>
    <source>
        <strain evidence="4 5">CC-CFT501</strain>
    </source>
</reference>
<dbReference type="OrthoDB" id="9799601at2"/>
<dbReference type="Pfam" id="PF00583">
    <property type="entry name" value="Acetyltransf_1"/>
    <property type="match status" value="1"/>
</dbReference>
<dbReference type="AlphaFoldDB" id="A0A5C8P429"/>
<keyword evidence="2" id="KW-0012">Acyltransferase</keyword>
<dbReference type="PROSITE" id="PS51186">
    <property type="entry name" value="GNAT"/>
    <property type="match status" value="1"/>
</dbReference>